<feature type="transmembrane region" description="Helical" evidence="7">
    <location>
        <begin position="72"/>
        <end position="98"/>
    </location>
</feature>
<evidence type="ECO:0000313" key="9">
    <source>
        <dbReference type="Proteomes" id="UP001597182"/>
    </source>
</evidence>
<dbReference type="EMBL" id="JBHTMB010000133">
    <property type="protein sequence ID" value="MFD1234531.1"/>
    <property type="molecule type" value="Genomic_DNA"/>
</dbReference>
<comment type="subcellular location">
    <subcellularLocation>
        <location evidence="1">Cell membrane</location>
        <topology evidence="1">Multi-pass membrane protein</topology>
    </subcellularLocation>
</comment>
<accession>A0ABW3VI45</accession>
<evidence type="ECO:0000256" key="2">
    <source>
        <dbReference type="ARBA" id="ARBA00022448"/>
    </source>
</evidence>
<keyword evidence="6 7" id="KW-0472">Membrane</keyword>
<dbReference type="RefSeq" id="WP_339123868.1">
    <property type="nucleotide sequence ID" value="NZ_BAABKS010000005.1"/>
</dbReference>
<feature type="transmembrane region" description="Helical" evidence="7">
    <location>
        <begin position="140"/>
        <end position="164"/>
    </location>
</feature>
<name>A0ABW3VI45_9PSEU</name>
<sequence length="369" mass="38056">MHIPDGYLSPQTCAAGFVVAVPVLATAAARVKRRVRTRNVPTLAVLAAVSFLIMMFNVPIPDGTTAHAVGGALIAILLGPWAAAIAVTVALGFQALLFGDGGVLSFGVDVVNMAVILPFAGYGVYRLVARGAALTARRRVLAAFLAGYVGINVAALCVGVELGIQPDLFHDATGAPLYSPYHLAQSIPAMLLAHLTVAGVAEGILTAAVLGYLQRANLPLLRVNHPGVPVDAAAADAERTRRRRLRPGVVAAVVVAALVVLTPLGLLAPGGAFGEDSPQDLRAALGLAAVPAGLAHYSGFWHDVLFPGYLSGSPWTYIVSAVVGIVVVGLVVWGAATLAVRLFGRRVPVPPPAAEREDTVEQVTDGPAR</sequence>
<dbReference type="InterPro" id="IPR002751">
    <property type="entry name" value="CbiM/NikMN"/>
</dbReference>
<comment type="caution">
    <text evidence="8">The sequence shown here is derived from an EMBL/GenBank/DDBJ whole genome shotgun (WGS) entry which is preliminary data.</text>
</comment>
<feature type="transmembrane region" description="Helical" evidence="7">
    <location>
        <begin position="43"/>
        <end position="60"/>
    </location>
</feature>
<keyword evidence="2" id="KW-0813">Transport</keyword>
<feature type="transmembrane region" description="Helical" evidence="7">
    <location>
        <begin position="12"/>
        <end position="31"/>
    </location>
</feature>
<dbReference type="PANTHER" id="PTHR34229">
    <property type="entry name" value="METAL TRANSPORT PROTEIN HI_1621-RELATED"/>
    <property type="match status" value="1"/>
</dbReference>
<reference evidence="9" key="1">
    <citation type="journal article" date="2019" name="Int. J. Syst. Evol. Microbiol.">
        <title>The Global Catalogue of Microorganisms (GCM) 10K type strain sequencing project: providing services to taxonomists for standard genome sequencing and annotation.</title>
        <authorList>
            <consortium name="The Broad Institute Genomics Platform"/>
            <consortium name="The Broad Institute Genome Sequencing Center for Infectious Disease"/>
            <person name="Wu L."/>
            <person name="Ma J."/>
        </authorList>
    </citation>
    <scope>NUCLEOTIDE SEQUENCE [LARGE SCALE GENOMIC DNA]</scope>
    <source>
        <strain evidence="9">CCUG 49018</strain>
    </source>
</reference>
<dbReference type="NCBIfam" id="NF008873">
    <property type="entry name" value="PRK11909.1"/>
    <property type="match status" value="1"/>
</dbReference>
<keyword evidence="5 7" id="KW-1133">Transmembrane helix</keyword>
<evidence type="ECO:0000256" key="1">
    <source>
        <dbReference type="ARBA" id="ARBA00004651"/>
    </source>
</evidence>
<feature type="transmembrane region" description="Helical" evidence="7">
    <location>
        <begin position="315"/>
        <end position="336"/>
    </location>
</feature>
<keyword evidence="4 7" id="KW-0812">Transmembrane</keyword>
<evidence type="ECO:0000313" key="8">
    <source>
        <dbReference type="EMBL" id="MFD1234531.1"/>
    </source>
</evidence>
<organism evidence="8 9">
    <name type="scientific">Pseudonocardia benzenivorans</name>
    <dbReference type="NCBI Taxonomy" id="228005"/>
    <lineage>
        <taxon>Bacteria</taxon>
        <taxon>Bacillati</taxon>
        <taxon>Actinomycetota</taxon>
        <taxon>Actinomycetes</taxon>
        <taxon>Pseudonocardiales</taxon>
        <taxon>Pseudonocardiaceae</taxon>
        <taxon>Pseudonocardia</taxon>
    </lineage>
</organism>
<keyword evidence="9" id="KW-1185">Reference proteome</keyword>
<protein>
    <submittedName>
        <fullName evidence="8">Cobalt transporter CbiM</fullName>
    </submittedName>
</protein>
<dbReference type="PANTHER" id="PTHR34229:SF1">
    <property type="entry name" value="METAL TRANSPORT PROTEIN HI_1621-RELATED"/>
    <property type="match status" value="1"/>
</dbReference>
<dbReference type="Pfam" id="PF01891">
    <property type="entry name" value="CbiM"/>
    <property type="match status" value="1"/>
</dbReference>
<keyword evidence="3" id="KW-1003">Cell membrane</keyword>
<feature type="transmembrane region" description="Helical" evidence="7">
    <location>
        <begin position="249"/>
        <end position="268"/>
    </location>
</feature>
<proteinExistence type="predicted"/>
<dbReference type="Proteomes" id="UP001597182">
    <property type="component" value="Unassembled WGS sequence"/>
</dbReference>
<evidence type="ECO:0000256" key="3">
    <source>
        <dbReference type="ARBA" id="ARBA00022475"/>
    </source>
</evidence>
<evidence type="ECO:0000256" key="6">
    <source>
        <dbReference type="ARBA" id="ARBA00023136"/>
    </source>
</evidence>
<feature type="transmembrane region" description="Helical" evidence="7">
    <location>
        <begin position="110"/>
        <end position="128"/>
    </location>
</feature>
<evidence type="ECO:0000256" key="4">
    <source>
        <dbReference type="ARBA" id="ARBA00022692"/>
    </source>
</evidence>
<gene>
    <name evidence="8" type="primary">cbiM</name>
    <name evidence="8" type="ORF">ACFQ34_14675</name>
</gene>
<dbReference type="Gene3D" id="1.10.1760.20">
    <property type="match status" value="1"/>
</dbReference>
<feature type="transmembrane region" description="Helical" evidence="7">
    <location>
        <begin position="187"/>
        <end position="213"/>
    </location>
</feature>
<evidence type="ECO:0000256" key="7">
    <source>
        <dbReference type="SAM" id="Phobius"/>
    </source>
</evidence>
<evidence type="ECO:0000256" key="5">
    <source>
        <dbReference type="ARBA" id="ARBA00022989"/>
    </source>
</evidence>